<evidence type="ECO:0000313" key="3">
    <source>
        <dbReference type="EMBL" id="CAL8107316.1"/>
    </source>
</evidence>
<feature type="transmembrane region" description="Helical" evidence="2">
    <location>
        <begin position="120"/>
        <end position="141"/>
    </location>
</feature>
<evidence type="ECO:0008006" key="5">
    <source>
        <dbReference type="Google" id="ProtNLM"/>
    </source>
</evidence>
<feature type="transmembrane region" description="Helical" evidence="2">
    <location>
        <begin position="256"/>
        <end position="277"/>
    </location>
</feature>
<feature type="transmembrane region" description="Helical" evidence="2">
    <location>
        <begin position="316"/>
        <end position="340"/>
    </location>
</feature>
<keyword evidence="4" id="KW-1185">Reference proteome</keyword>
<feature type="transmembrane region" description="Helical" evidence="2">
    <location>
        <begin position="77"/>
        <end position="99"/>
    </location>
</feature>
<evidence type="ECO:0000313" key="4">
    <source>
        <dbReference type="Proteomes" id="UP001642540"/>
    </source>
</evidence>
<evidence type="ECO:0000256" key="2">
    <source>
        <dbReference type="SAM" id="Phobius"/>
    </source>
</evidence>
<protein>
    <recommendedName>
        <fullName evidence="5">Gustatory receptor</fullName>
    </recommendedName>
</protein>
<gene>
    <name evidence="3" type="ORF">ODALV1_LOCUS12636</name>
</gene>
<keyword evidence="2" id="KW-0472">Membrane</keyword>
<feature type="transmembrane region" description="Helical" evidence="2">
    <location>
        <begin position="216"/>
        <end position="236"/>
    </location>
</feature>
<organism evidence="3 4">
    <name type="scientific">Orchesella dallaii</name>
    <dbReference type="NCBI Taxonomy" id="48710"/>
    <lineage>
        <taxon>Eukaryota</taxon>
        <taxon>Metazoa</taxon>
        <taxon>Ecdysozoa</taxon>
        <taxon>Arthropoda</taxon>
        <taxon>Hexapoda</taxon>
        <taxon>Collembola</taxon>
        <taxon>Entomobryomorpha</taxon>
        <taxon>Entomobryoidea</taxon>
        <taxon>Orchesellidae</taxon>
        <taxon>Orchesellinae</taxon>
        <taxon>Orchesella</taxon>
    </lineage>
</organism>
<feature type="region of interest" description="Disordered" evidence="1">
    <location>
        <begin position="52"/>
        <end position="71"/>
    </location>
</feature>
<evidence type="ECO:0000256" key="1">
    <source>
        <dbReference type="SAM" id="MobiDB-lite"/>
    </source>
</evidence>
<proteinExistence type="predicted"/>
<sequence>MYTKTKTTLDFHQQHPFFTTCGPNTLKLNHGTMSDVTLHSYRSKSVIIPINPSPDEENSNSSSAHSSPQEPTPSSSYWSWTFALVTFPFVFCGCPFYLLTVKLPLKHPVIRTTGSWLKHMFNCSTFPCLPVLTFILLILAVITNIHFFYTLGTLFNSLFIAGVYKESMLKDLYEFIIVLPVIIPLDYVWLRGFKINNIVTILDHKRRHYNDVSCSYNIRLVVLMLIVFGIQTIRFISYKKYKGNDFLEIVDTTVSFTTDVFVSLMLPLYCAFCYAVKFEFMVIKSVIYKLISKQMRPTVSHLNQFKTLYTHAADHIVAINSLFSLYMSLVILFIIVGTLIDATTLFETIIASITQLIFGNTNLITDVVGPMLNNTNCHHSGLPNTGPSLPHLPLLDSLNLTECNSANDLNNMGTTSGEVISVRQVNADIVCILITYALICFTVWQAVGTNDCAREIHVWLNDFCAGGGGTDVKEVLMDLGIATEKENLVKRKPFSSSLDSYENVETSQLPLVWARNTELEDGHDDEFIQKFRMLKSYIHVRMQLELPALLNISLVGVLVPALSGRLKRYQVLY</sequence>
<dbReference type="EMBL" id="CAXLJM020000038">
    <property type="protein sequence ID" value="CAL8107316.1"/>
    <property type="molecule type" value="Genomic_DNA"/>
</dbReference>
<keyword evidence="2" id="KW-1133">Transmembrane helix</keyword>
<keyword evidence="2" id="KW-0812">Transmembrane</keyword>
<feature type="transmembrane region" description="Helical" evidence="2">
    <location>
        <begin position="172"/>
        <end position="190"/>
    </location>
</feature>
<dbReference type="Proteomes" id="UP001642540">
    <property type="component" value="Unassembled WGS sequence"/>
</dbReference>
<reference evidence="3 4" key="1">
    <citation type="submission" date="2024-08" db="EMBL/GenBank/DDBJ databases">
        <authorList>
            <person name="Cucini C."/>
            <person name="Frati F."/>
        </authorList>
    </citation>
    <scope>NUCLEOTIDE SEQUENCE [LARGE SCALE GENOMIC DNA]</scope>
</reference>
<accession>A0ABP1QL50</accession>
<comment type="caution">
    <text evidence="3">The sequence shown here is derived from an EMBL/GenBank/DDBJ whole genome shotgun (WGS) entry which is preliminary data.</text>
</comment>
<name>A0ABP1QL50_9HEXA</name>